<dbReference type="InterPro" id="IPR010985">
    <property type="entry name" value="Ribbon_hlx_hlx"/>
</dbReference>
<evidence type="ECO:0000313" key="2">
    <source>
        <dbReference type="Proteomes" id="UP000437131"/>
    </source>
</evidence>
<sequence>MKNNSLVGNMEILKIKIPRKLKEALKILAYIKGVTMTKLVTKILENICQKVHEDIEEIHFLRTKKIDIKL</sequence>
<dbReference type="Proteomes" id="UP000437131">
    <property type="component" value="Unassembled WGS sequence"/>
</dbReference>
<gene>
    <name evidence="1" type="ORF">GGC33_15475</name>
</gene>
<dbReference type="SUPFAM" id="SSF47598">
    <property type="entry name" value="Ribbon-helix-helix"/>
    <property type="match status" value="1"/>
</dbReference>
<reference evidence="1 2" key="1">
    <citation type="submission" date="2019-11" db="EMBL/GenBank/DDBJ databases">
        <title>Isolation of a new High Light Tolerant Cyanobacteria.</title>
        <authorList>
            <person name="Dobson Z."/>
            <person name="Vaughn N."/>
            <person name="Vaughn M."/>
            <person name="Fromme P."/>
            <person name="Mazor Y."/>
        </authorList>
    </citation>
    <scope>NUCLEOTIDE SEQUENCE [LARGE SCALE GENOMIC DNA]</scope>
    <source>
        <strain evidence="1 2">0216</strain>
    </source>
</reference>
<proteinExistence type="predicted"/>
<organism evidence="1 2">
    <name type="scientific">Cyanobacterium aponinum 0216</name>
    <dbReference type="NCBI Taxonomy" id="2676140"/>
    <lineage>
        <taxon>Bacteria</taxon>
        <taxon>Bacillati</taxon>
        <taxon>Cyanobacteriota</taxon>
        <taxon>Cyanophyceae</taxon>
        <taxon>Oscillatoriophycideae</taxon>
        <taxon>Chroococcales</taxon>
        <taxon>Geminocystaceae</taxon>
        <taxon>Cyanobacterium</taxon>
    </lineage>
</organism>
<accession>A0A844GZV4</accession>
<dbReference type="GO" id="GO:0006355">
    <property type="term" value="P:regulation of DNA-templated transcription"/>
    <property type="evidence" value="ECO:0007669"/>
    <property type="project" value="InterPro"/>
</dbReference>
<dbReference type="AlphaFoldDB" id="A0A844GZV4"/>
<dbReference type="RefSeq" id="WP_155084527.1">
    <property type="nucleotide sequence ID" value="NZ_WMIA01000025.1"/>
</dbReference>
<comment type="caution">
    <text evidence="1">The sequence shown here is derived from an EMBL/GenBank/DDBJ whole genome shotgun (WGS) entry which is preliminary data.</text>
</comment>
<name>A0A844GZV4_9CHRO</name>
<dbReference type="EMBL" id="WMIA01000025">
    <property type="protein sequence ID" value="MTF40319.1"/>
    <property type="molecule type" value="Genomic_DNA"/>
</dbReference>
<protein>
    <submittedName>
        <fullName evidence="1">Uncharacterized protein</fullName>
    </submittedName>
</protein>
<evidence type="ECO:0000313" key="1">
    <source>
        <dbReference type="EMBL" id="MTF40319.1"/>
    </source>
</evidence>